<accession>A0ABR3J1U8</accession>
<feature type="compositionally biased region" description="Polar residues" evidence="1">
    <location>
        <begin position="194"/>
        <end position="205"/>
    </location>
</feature>
<evidence type="ECO:0000313" key="3">
    <source>
        <dbReference type="Proteomes" id="UP001556367"/>
    </source>
</evidence>
<evidence type="ECO:0000313" key="2">
    <source>
        <dbReference type="EMBL" id="KAL0949621.1"/>
    </source>
</evidence>
<dbReference type="Proteomes" id="UP001556367">
    <property type="component" value="Unassembled WGS sequence"/>
</dbReference>
<feature type="region of interest" description="Disordered" evidence="1">
    <location>
        <begin position="194"/>
        <end position="218"/>
    </location>
</feature>
<sequence>MRNMLKDLMQENHTLRGLLRSLAAFIGEGAGGLLPKLGWDMGDFNNFVNRTETDTAWEGYQRRKKSASQPGSSSSAGQKRAAEDDGVGSSKKARGAGDLNGESERGTNGFPVMVPMDPAIGVSNGYATRANAGNGLFNDLIRNGSPIFMPSPASSNGAQFASPMAPPAGYQSSFMSGLSMSMDPSMSFPLASTISQQRNTSTTPHTVPEEPDDDDDPNKHEVYKLVHYHLANYKRNTAYCLPSSLRPTLVQRTVPHESVIDEILHPELRDRMILLRKQFDLVDCLHEYRLSVVIHGDDVLAHSNWELSEKWLRKFPILVDPATLAIANKWRSERGEPELLMADVNPGDTSGAS</sequence>
<dbReference type="Pfam" id="PF11905">
    <property type="entry name" value="DUF3425"/>
    <property type="match status" value="1"/>
</dbReference>
<protein>
    <submittedName>
        <fullName evidence="2">Uncharacterized protein</fullName>
    </submittedName>
</protein>
<name>A0ABR3J1U8_9AGAR</name>
<evidence type="ECO:0000256" key="1">
    <source>
        <dbReference type="SAM" id="MobiDB-lite"/>
    </source>
</evidence>
<organism evidence="2 3">
    <name type="scientific">Hohenbuehelia grisea</name>
    <dbReference type="NCBI Taxonomy" id="104357"/>
    <lineage>
        <taxon>Eukaryota</taxon>
        <taxon>Fungi</taxon>
        <taxon>Dikarya</taxon>
        <taxon>Basidiomycota</taxon>
        <taxon>Agaricomycotina</taxon>
        <taxon>Agaricomycetes</taxon>
        <taxon>Agaricomycetidae</taxon>
        <taxon>Agaricales</taxon>
        <taxon>Pleurotineae</taxon>
        <taxon>Pleurotaceae</taxon>
        <taxon>Hohenbuehelia</taxon>
    </lineage>
</organism>
<reference evidence="3" key="1">
    <citation type="submission" date="2024-06" db="EMBL/GenBank/DDBJ databases">
        <title>Multi-omics analyses provide insights into the biosynthesis of the anticancer antibiotic pleurotin in Hohenbuehelia grisea.</title>
        <authorList>
            <person name="Weaver J.A."/>
            <person name="Alberti F."/>
        </authorList>
    </citation>
    <scope>NUCLEOTIDE SEQUENCE [LARGE SCALE GENOMIC DNA]</scope>
    <source>
        <strain evidence="3">T-177</strain>
    </source>
</reference>
<keyword evidence="3" id="KW-1185">Reference proteome</keyword>
<dbReference type="EMBL" id="JASNQZ010000012">
    <property type="protein sequence ID" value="KAL0949621.1"/>
    <property type="molecule type" value="Genomic_DNA"/>
</dbReference>
<comment type="caution">
    <text evidence="2">The sequence shown here is derived from an EMBL/GenBank/DDBJ whole genome shotgun (WGS) entry which is preliminary data.</text>
</comment>
<proteinExistence type="predicted"/>
<dbReference type="PANTHER" id="PTHR38116:SF9">
    <property type="entry name" value="BZIP DOMAIN-CONTAINING PROTEIN"/>
    <property type="match status" value="1"/>
</dbReference>
<dbReference type="InterPro" id="IPR021833">
    <property type="entry name" value="DUF3425"/>
</dbReference>
<dbReference type="PANTHER" id="PTHR38116">
    <property type="entry name" value="CHROMOSOME 7, WHOLE GENOME SHOTGUN SEQUENCE"/>
    <property type="match status" value="1"/>
</dbReference>
<feature type="region of interest" description="Disordered" evidence="1">
    <location>
        <begin position="59"/>
        <end position="111"/>
    </location>
</feature>
<feature type="compositionally biased region" description="Low complexity" evidence="1">
    <location>
        <begin position="67"/>
        <end position="78"/>
    </location>
</feature>
<gene>
    <name evidence="2" type="ORF">HGRIS_009666</name>
</gene>